<dbReference type="AlphaFoldDB" id="A0AAE1C111"/>
<gene>
    <name evidence="2" type="ORF">Pcinc_034755</name>
</gene>
<accession>A0AAE1C111</accession>
<proteinExistence type="predicted"/>
<feature type="compositionally biased region" description="Pro residues" evidence="1">
    <location>
        <begin position="97"/>
        <end position="116"/>
    </location>
</feature>
<feature type="region of interest" description="Disordered" evidence="1">
    <location>
        <begin position="97"/>
        <end position="120"/>
    </location>
</feature>
<evidence type="ECO:0000256" key="1">
    <source>
        <dbReference type="SAM" id="MobiDB-lite"/>
    </source>
</evidence>
<evidence type="ECO:0000313" key="3">
    <source>
        <dbReference type="Proteomes" id="UP001286313"/>
    </source>
</evidence>
<evidence type="ECO:0000313" key="2">
    <source>
        <dbReference type="EMBL" id="KAK3859089.1"/>
    </source>
</evidence>
<protein>
    <submittedName>
        <fullName evidence="2">Uncharacterized protein</fullName>
    </submittedName>
</protein>
<organism evidence="2 3">
    <name type="scientific">Petrolisthes cinctipes</name>
    <name type="common">Flat porcelain crab</name>
    <dbReference type="NCBI Taxonomy" id="88211"/>
    <lineage>
        <taxon>Eukaryota</taxon>
        <taxon>Metazoa</taxon>
        <taxon>Ecdysozoa</taxon>
        <taxon>Arthropoda</taxon>
        <taxon>Crustacea</taxon>
        <taxon>Multicrustacea</taxon>
        <taxon>Malacostraca</taxon>
        <taxon>Eumalacostraca</taxon>
        <taxon>Eucarida</taxon>
        <taxon>Decapoda</taxon>
        <taxon>Pleocyemata</taxon>
        <taxon>Anomura</taxon>
        <taxon>Galatheoidea</taxon>
        <taxon>Porcellanidae</taxon>
        <taxon>Petrolisthes</taxon>
    </lineage>
</organism>
<sequence>MTKNPPTTTKTCPSSYLPSSFPSYSLPRPPFVYQCEFKHWRHSHPTFMEAVMRSTLPPLPPIAPHDPPAPPCLTPACPSDTLVPSCPPITPLSLLPPPPMSPLLTPPAPPPSPPPESRPDVWVVGARVTSRVLGGVNLGVQLSLPGKR</sequence>
<keyword evidence="3" id="KW-1185">Reference proteome</keyword>
<dbReference type="EMBL" id="JAWQEG010005120">
    <property type="protein sequence ID" value="KAK3859089.1"/>
    <property type="molecule type" value="Genomic_DNA"/>
</dbReference>
<reference evidence="2" key="1">
    <citation type="submission" date="2023-10" db="EMBL/GenBank/DDBJ databases">
        <title>Genome assemblies of two species of porcelain crab, Petrolisthes cinctipes and Petrolisthes manimaculis (Anomura: Porcellanidae).</title>
        <authorList>
            <person name="Angst P."/>
        </authorList>
    </citation>
    <scope>NUCLEOTIDE SEQUENCE</scope>
    <source>
        <strain evidence="2">PB745_01</strain>
        <tissue evidence="2">Gill</tissue>
    </source>
</reference>
<dbReference type="Proteomes" id="UP001286313">
    <property type="component" value="Unassembled WGS sequence"/>
</dbReference>
<comment type="caution">
    <text evidence="2">The sequence shown here is derived from an EMBL/GenBank/DDBJ whole genome shotgun (WGS) entry which is preliminary data.</text>
</comment>
<name>A0AAE1C111_PETCI</name>